<dbReference type="RefSeq" id="WP_169591091.1">
    <property type="nucleotide sequence ID" value="NZ_VCQU01000008.1"/>
</dbReference>
<evidence type="ECO:0000313" key="5">
    <source>
        <dbReference type="Proteomes" id="UP000535543"/>
    </source>
</evidence>
<sequence length="380" mass="41565">MSDRPSFDADIDAAWVEFRRALADRLDSFSKGQSLVLTCTYDVIYPSPHVVFSVTGANRLRCEIPAGRRLDVMDIADLDALVAAGWRSRKNGRYVLEVGRRLSDKVAALAVDLLRDLWEVPHPAFLTEDGPHEPAPVVAIKSRGRDHLRQLAAATVSDLVGEPAVVDVHGDIPLSVGGVPSWLCVREDAPTLEFVVVLGEATNATAVITEHAPQWPDVTMTVVDDTVVGVLRVESTVFAAKNLAVAFARWIQFMREGAPAIVADLAVDPGLPPALMVLLHLDPDREGLLDAHEVAAVCDYDRDAILDYLRITSEQEMSWRRSAAEADDLDEAAACHHEAEAWVHTHESLRAALRVVVLPKSRGVAIRRHSANSTSKQVRD</sequence>
<feature type="domain" description="TY-Chap N-terminal" evidence="2">
    <location>
        <begin position="14"/>
        <end position="126"/>
    </location>
</feature>
<evidence type="ECO:0000313" key="4">
    <source>
        <dbReference type="EMBL" id="NMN97847.1"/>
    </source>
</evidence>
<evidence type="ECO:0000259" key="2">
    <source>
        <dbReference type="Pfam" id="PF22552"/>
    </source>
</evidence>
<gene>
    <name evidence="4" type="ORF">FGL95_22675</name>
</gene>
<accession>A0A848KQF3</accession>
<evidence type="ECO:0000259" key="3">
    <source>
        <dbReference type="Pfam" id="PF22554"/>
    </source>
</evidence>
<dbReference type="Pfam" id="PF22551">
    <property type="entry name" value="TY-Chap1"/>
    <property type="match status" value="1"/>
</dbReference>
<dbReference type="EMBL" id="VCQU01000008">
    <property type="protein sequence ID" value="NMN97847.1"/>
    <property type="molecule type" value="Genomic_DNA"/>
</dbReference>
<reference evidence="4 5" key="2">
    <citation type="submission" date="2020-06" db="EMBL/GenBank/DDBJ databases">
        <title>Antribacter stalactiti gen. nov., sp. nov., a new member of the family Nacardiaceae isolated from a cave.</title>
        <authorList>
            <person name="Kim I.S."/>
        </authorList>
    </citation>
    <scope>NUCLEOTIDE SEQUENCE [LARGE SCALE GENOMIC DNA]</scope>
    <source>
        <strain evidence="4 5">YC2-7</strain>
    </source>
</reference>
<organism evidence="4 5">
    <name type="scientific">Antrihabitans stalactiti</name>
    <dbReference type="NCBI Taxonomy" id="2584121"/>
    <lineage>
        <taxon>Bacteria</taxon>
        <taxon>Bacillati</taxon>
        <taxon>Actinomycetota</taxon>
        <taxon>Actinomycetes</taxon>
        <taxon>Mycobacteriales</taxon>
        <taxon>Nocardiaceae</taxon>
        <taxon>Antrihabitans</taxon>
    </lineage>
</organism>
<dbReference type="Proteomes" id="UP000535543">
    <property type="component" value="Unassembled WGS sequence"/>
</dbReference>
<dbReference type="InterPro" id="IPR054342">
    <property type="entry name" value="TY-Chap_C"/>
</dbReference>
<protein>
    <submittedName>
        <fullName evidence="4">Uncharacterized protein</fullName>
    </submittedName>
</protein>
<dbReference type="AlphaFoldDB" id="A0A848KQF3"/>
<dbReference type="InterPro" id="IPR054343">
    <property type="entry name" value="TY-Chap_M"/>
</dbReference>
<feature type="domain" description="TY-Chap C-terminal" evidence="3">
    <location>
        <begin position="270"/>
        <end position="356"/>
    </location>
</feature>
<proteinExistence type="predicted"/>
<reference evidence="4 5" key="1">
    <citation type="submission" date="2019-05" db="EMBL/GenBank/DDBJ databases">
        <authorList>
            <person name="Lee S.D."/>
        </authorList>
    </citation>
    <scope>NUCLEOTIDE SEQUENCE [LARGE SCALE GENOMIC DNA]</scope>
    <source>
        <strain evidence="4 5">YC2-7</strain>
    </source>
</reference>
<dbReference type="InterPro" id="IPR054344">
    <property type="entry name" value="TY-Chap_N"/>
</dbReference>
<dbReference type="Pfam" id="PF22554">
    <property type="entry name" value="Chap-C"/>
    <property type="match status" value="1"/>
</dbReference>
<name>A0A848KQF3_9NOCA</name>
<dbReference type="Pfam" id="PF22552">
    <property type="entry name" value="TY-Chap3"/>
    <property type="match status" value="1"/>
</dbReference>
<evidence type="ECO:0000259" key="1">
    <source>
        <dbReference type="Pfam" id="PF22551"/>
    </source>
</evidence>
<keyword evidence="5" id="KW-1185">Reference proteome</keyword>
<comment type="caution">
    <text evidence="4">The sequence shown here is derived from an EMBL/GenBank/DDBJ whole genome shotgun (WGS) entry which is preliminary data.</text>
</comment>
<feature type="domain" description="TY-Chap central" evidence="1">
    <location>
        <begin position="146"/>
        <end position="264"/>
    </location>
</feature>